<dbReference type="EMBL" id="RAPO01000005">
    <property type="protein sequence ID" value="RKD88576.1"/>
    <property type="molecule type" value="Genomic_DNA"/>
</dbReference>
<feature type="transmembrane region" description="Helical" evidence="1">
    <location>
        <begin position="20"/>
        <end position="38"/>
    </location>
</feature>
<dbReference type="RefSeq" id="WP_281271590.1">
    <property type="nucleotide sequence ID" value="NZ_RAPO01000005.1"/>
</dbReference>
<evidence type="ECO:0000313" key="3">
    <source>
        <dbReference type="Proteomes" id="UP000283805"/>
    </source>
</evidence>
<keyword evidence="1" id="KW-0812">Transmembrane</keyword>
<dbReference type="AlphaFoldDB" id="A0A3R7DWQ9"/>
<reference evidence="2 3" key="1">
    <citation type="submission" date="2018-09" db="EMBL/GenBank/DDBJ databases">
        <title>Genomic Encyclopedia of Archaeal and Bacterial Type Strains, Phase II (KMG-II): from individual species to whole genera.</title>
        <authorList>
            <person name="Goeker M."/>
        </authorList>
    </citation>
    <scope>NUCLEOTIDE SEQUENCE [LARGE SCALE GENOMIC DNA]</scope>
    <source>
        <strain evidence="2 3">DSM 13151</strain>
    </source>
</reference>
<organism evidence="2 3">
    <name type="scientific">Halopiger aswanensis</name>
    <dbReference type="NCBI Taxonomy" id="148449"/>
    <lineage>
        <taxon>Archaea</taxon>
        <taxon>Methanobacteriati</taxon>
        <taxon>Methanobacteriota</taxon>
        <taxon>Stenosarchaea group</taxon>
        <taxon>Halobacteria</taxon>
        <taxon>Halobacteriales</taxon>
        <taxon>Natrialbaceae</taxon>
        <taxon>Halopiger</taxon>
    </lineage>
</organism>
<proteinExistence type="predicted"/>
<gene>
    <name evidence="2" type="ORF">ATJ93_4233</name>
</gene>
<dbReference type="Proteomes" id="UP000283805">
    <property type="component" value="Unassembled WGS sequence"/>
</dbReference>
<sequence>MDLDGILSGDQLTGRQAATIFFLWLTLVFGAGIVLLIITSNTIG</sequence>
<evidence type="ECO:0000313" key="2">
    <source>
        <dbReference type="EMBL" id="RKD88576.1"/>
    </source>
</evidence>
<keyword evidence="1" id="KW-1133">Transmembrane helix</keyword>
<name>A0A3R7DWQ9_9EURY</name>
<protein>
    <submittedName>
        <fullName evidence="2">Uncharacterized protein</fullName>
    </submittedName>
</protein>
<accession>A0A3R7DWQ9</accession>
<keyword evidence="3" id="KW-1185">Reference proteome</keyword>
<evidence type="ECO:0000256" key="1">
    <source>
        <dbReference type="SAM" id="Phobius"/>
    </source>
</evidence>
<comment type="caution">
    <text evidence="2">The sequence shown here is derived from an EMBL/GenBank/DDBJ whole genome shotgun (WGS) entry which is preliminary data.</text>
</comment>
<keyword evidence="1" id="KW-0472">Membrane</keyword>